<proteinExistence type="predicted"/>
<name>K0AWS4_GOTA9</name>
<evidence type="ECO:0000313" key="3">
    <source>
        <dbReference type="Proteomes" id="UP000006094"/>
    </source>
</evidence>
<protein>
    <submittedName>
        <fullName evidence="2">Uncharacterized protein</fullName>
    </submittedName>
</protein>
<dbReference type="HOGENOM" id="CLU_2971160_0_0_9"/>
<keyword evidence="3" id="KW-1185">Reference proteome</keyword>
<dbReference type="Proteomes" id="UP000006094">
    <property type="component" value="Chromosome"/>
</dbReference>
<evidence type="ECO:0000313" key="2">
    <source>
        <dbReference type="EMBL" id="AFS77185.1"/>
    </source>
</evidence>
<dbReference type="RefSeq" id="WP_014966322.1">
    <property type="nucleotide sequence ID" value="NC_018664.1"/>
</dbReference>
<organism evidence="2 3">
    <name type="scientific">Gottschalkia acidurici (strain ATCC 7906 / DSM 604 / BCRC 14475 / CIP 104303 / KCTC 5404 / NCIMB 10678 / 9a)</name>
    <name type="common">Clostridium acidurici</name>
    <dbReference type="NCBI Taxonomy" id="1128398"/>
    <lineage>
        <taxon>Bacteria</taxon>
        <taxon>Bacillati</taxon>
        <taxon>Bacillota</taxon>
        <taxon>Tissierellia</taxon>
        <taxon>Tissierellales</taxon>
        <taxon>Gottschalkiaceae</taxon>
        <taxon>Gottschalkia</taxon>
    </lineage>
</organism>
<dbReference type="KEGG" id="cad:Curi_c01050"/>
<gene>
    <name evidence="2" type="ordered locus">Curi_c01050</name>
</gene>
<evidence type="ECO:0000256" key="1">
    <source>
        <dbReference type="SAM" id="MobiDB-lite"/>
    </source>
</evidence>
<dbReference type="EMBL" id="CP003326">
    <property type="protein sequence ID" value="AFS77185.1"/>
    <property type="molecule type" value="Genomic_DNA"/>
</dbReference>
<feature type="region of interest" description="Disordered" evidence="1">
    <location>
        <begin position="29"/>
        <end position="58"/>
    </location>
</feature>
<reference evidence="2 3" key="1">
    <citation type="journal article" date="2012" name="PLoS ONE">
        <title>The purine-utilizing bacterium Clostridium acidurici 9a: a genome-guided metabolic reconsideration.</title>
        <authorList>
            <person name="Hartwich K."/>
            <person name="Poehlein A."/>
            <person name="Daniel R."/>
        </authorList>
    </citation>
    <scope>NUCLEOTIDE SEQUENCE [LARGE SCALE GENOMIC DNA]</scope>
    <source>
        <strain evidence="3">ATCC 7906 / DSM 604 / BCRC 14475 / CIP 104303 / KCTC 5404 / NCIMB 10678 / 9a</strain>
    </source>
</reference>
<accession>K0AWS4</accession>
<feature type="compositionally biased region" description="Basic residues" evidence="1">
    <location>
        <begin position="33"/>
        <end position="43"/>
    </location>
</feature>
<dbReference type="AlphaFoldDB" id="K0AWS4"/>
<sequence length="58" mass="6890">MKILLLFILIMPIFSFLKFILFDLVDSIDGKPKNKRAKSRRVPSAKTSTYREYRRKAQ</sequence>